<feature type="transmembrane region" description="Helical" evidence="8">
    <location>
        <begin position="12"/>
        <end position="31"/>
    </location>
</feature>
<feature type="transmembrane region" description="Helical" evidence="8">
    <location>
        <begin position="320"/>
        <end position="338"/>
    </location>
</feature>
<dbReference type="PANTHER" id="PTHR30047:SF7">
    <property type="entry name" value="HIGH-AFFINITY CHOLINE TRANSPORT PROTEIN"/>
    <property type="match status" value="1"/>
</dbReference>
<keyword evidence="3" id="KW-0813">Transport</keyword>
<evidence type="ECO:0000313" key="9">
    <source>
        <dbReference type="EMBL" id="ATW27254.1"/>
    </source>
</evidence>
<organism evidence="9 10">
    <name type="scientific">Formimonas warabiya</name>
    <dbReference type="NCBI Taxonomy" id="1761012"/>
    <lineage>
        <taxon>Bacteria</taxon>
        <taxon>Bacillati</taxon>
        <taxon>Bacillota</taxon>
        <taxon>Clostridia</taxon>
        <taxon>Eubacteriales</taxon>
        <taxon>Peptococcaceae</taxon>
        <taxon>Candidatus Formimonas</taxon>
    </lineage>
</organism>
<dbReference type="RefSeq" id="WP_148136601.1">
    <property type="nucleotide sequence ID" value="NZ_CP017634.1"/>
</dbReference>
<protein>
    <submittedName>
        <fullName evidence="9">Choline transporter</fullName>
    </submittedName>
</protein>
<feature type="transmembrane region" description="Helical" evidence="8">
    <location>
        <begin position="452"/>
        <end position="472"/>
    </location>
</feature>
<evidence type="ECO:0000256" key="7">
    <source>
        <dbReference type="ARBA" id="ARBA00023136"/>
    </source>
</evidence>
<feature type="transmembrane region" description="Helical" evidence="8">
    <location>
        <begin position="91"/>
        <end position="112"/>
    </location>
</feature>
<keyword evidence="4" id="KW-1003">Cell membrane</keyword>
<evidence type="ECO:0000256" key="3">
    <source>
        <dbReference type="ARBA" id="ARBA00022448"/>
    </source>
</evidence>
<evidence type="ECO:0000256" key="6">
    <source>
        <dbReference type="ARBA" id="ARBA00022989"/>
    </source>
</evidence>
<dbReference type="OrthoDB" id="9775735at2"/>
<dbReference type="KEGG" id="fwa:DCMF_23080"/>
<proteinExistence type="inferred from homology"/>
<feature type="transmembrane region" description="Helical" evidence="8">
    <location>
        <begin position="233"/>
        <end position="253"/>
    </location>
</feature>
<feature type="transmembrane region" description="Helical" evidence="8">
    <location>
        <begin position="265"/>
        <end position="288"/>
    </location>
</feature>
<reference evidence="9 10" key="1">
    <citation type="submission" date="2016-10" db="EMBL/GenBank/DDBJ databases">
        <title>Complete Genome Sequence of Peptococcaceae strain DCMF.</title>
        <authorList>
            <person name="Edwards R.J."/>
            <person name="Holland S.I."/>
            <person name="Deshpande N.P."/>
            <person name="Wong Y.K."/>
            <person name="Ertan H."/>
            <person name="Manefield M."/>
            <person name="Russell T.L."/>
            <person name="Lee M.J."/>
        </authorList>
    </citation>
    <scope>NUCLEOTIDE SEQUENCE [LARGE SCALE GENOMIC DNA]</scope>
    <source>
        <strain evidence="9 10">DCMF</strain>
    </source>
</reference>
<dbReference type="GO" id="GO:0005886">
    <property type="term" value="C:plasma membrane"/>
    <property type="evidence" value="ECO:0007669"/>
    <property type="project" value="UniProtKB-SubCell"/>
</dbReference>
<dbReference type="PANTHER" id="PTHR30047">
    <property type="entry name" value="HIGH-AFFINITY CHOLINE TRANSPORT PROTEIN-RELATED"/>
    <property type="match status" value="1"/>
</dbReference>
<evidence type="ECO:0000256" key="8">
    <source>
        <dbReference type="SAM" id="Phobius"/>
    </source>
</evidence>
<dbReference type="EMBL" id="CP017634">
    <property type="protein sequence ID" value="ATW27254.1"/>
    <property type="molecule type" value="Genomic_DNA"/>
</dbReference>
<dbReference type="AlphaFoldDB" id="A0A3G1KXP6"/>
<evidence type="ECO:0000313" key="10">
    <source>
        <dbReference type="Proteomes" id="UP000323521"/>
    </source>
</evidence>
<evidence type="ECO:0000256" key="5">
    <source>
        <dbReference type="ARBA" id="ARBA00022692"/>
    </source>
</evidence>
<feature type="transmembrane region" description="Helical" evidence="8">
    <location>
        <begin position="350"/>
        <end position="374"/>
    </location>
</feature>
<keyword evidence="5 8" id="KW-0812">Transmembrane</keyword>
<gene>
    <name evidence="9" type="ORF">DCMF_23080</name>
</gene>
<dbReference type="InterPro" id="IPR018093">
    <property type="entry name" value="BCCT_CS"/>
</dbReference>
<dbReference type="Proteomes" id="UP000323521">
    <property type="component" value="Chromosome"/>
</dbReference>
<keyword evidence="7 8" id="KW-0472">Membrane</keyword>
<feature type="transmembrane region" description="Helical" evidence="8">
    <location>
        <begin position="51"/>
        <end position="71"/>
    </location>
</feature>
<dbReference type="GO" id="GO:0022857">
    <property type="term" value="F:transmembrane transporter activity"/>
    <property type="evidence" value="ECO:0007669"/>
    <property type="project" value="InterPro"/>
</dbReference>
<accession>A0A3G1KXP6</accession>
<evidence type="ECO:0000256" key="4">
    <source>
        <dbReference type="ARBA" id="ARBA00022475"/>
    </source>
</evidence>
<dbReference type="InterPro" id="IPR000060">
    <property type="entry name" value="BCCT_transptr"/>
</dbReference>
<comment type="subcellular location">
    <subcellularLocation>
        <location evidence="1">Cell membrane</location>
        <topology evidence="1">Multi-pass membrane protein</topology>
    </subcellularLocation>
</comment>
<evidence type="ECO:0000256" key="1">
    <source>
        <dbReference type="ARBA" id="ARBA00004651"/>
    </source>
</evidence>
<feature type="transmembrane region" description="Helical" evidence="8">
    <location>
        <begin position="186"/>
        <end position="213"/>
    </location>
</feature>
<keyword evidence="6 8" id="KW-1133">Transmembrane helix</keyword>
<dbReference type="PROSITE" id="PS01303">
    <property type="entry name" value="BCCT"/>
    <property type="match status" value="1"/>
</dbReference>
<dbReference type="NCBIfam" id="TIGR00842">
    <property type="entry name" value="bcct"/>
    <property type="match status" value="1"/>
</dbReference>
<comment type="similarity">
    <text evidence="2">Belongs to the BCCT transporter (TC 2.A.15) family.</text>
</comment>
<keyword evidence="10" id="KW-1185">Reference proteome</keyword>
<sequence>MEQQQRKLQIDWRVFWPALIVVLGVSLPLAINPEKGGTVVNAALAFCTGKFGWLFLLFGMFCFVLLMWLAFGRYGNVKMGGPTDEPEFSYFSWIAMLFCAGIGSGIMIWSVIEPIYYLAGPPLNVEAGTFMAKEWAHVYGQFHWGFSAWAIYCLPTIPIAYYVYVRKENSLKMSVTFKDLFGPKVVDSWIGVVIDVIVMFGLIGAVGTSLGLAVPVVSALFHEMFGIPQGMGLNLLIIALWTAMFGTSVFKGLSKGIKVLSDINIYLAIILAVFVLFVGPTVFTMKLWTNSMGLLFSNFFHMSFWMDPINQGGFPEGWTVFYWAWWIAYTPMMGLFVARISRGRTIKDIVIAECLWGTLGCWLFFGVIGAYSIYVDINGIVPVSQILADQGSQAAIVAVMGSLPLGKLVMFVYLTLIFIFLATTLDSSAYTLASVCTRDIRGDEQPATWNRVFWALCIGLISIGLLAVGGLGPVQTSSIVSALPLMPVLFLQVISFMKAINKDFAHLKPRPIAIDYQPEASSQVSQSSNISA</sequence>
<name>A0A3G1KXP6_FORW1</name>
<feature type="transmembrane region" description="Helical" evidence="8">
    <location>
        <begin position="478"/>
        <end position="500"/>
    </location>
</feature>
<feature type="transmembrane region" description="Helical" evidence="8">
    <location>
        <begin position="410"/>
        <end position="432"/>
    </location>
</feature>
<evidence type="ECO:0000256" key="2">
    <source>
        <dbReference type="ARBA" id="ARBA00005658"/>
    </source>
</evidence>
<feature type="transmembrane region" description="Helical" evidence="8">
    <location>
        <begin position="146"/>
        <end position="165"/>
    </location>
</feature>
<dbReference type="Pfam" id="PF02028">
    <property type="entry name" value="BCCT"/>
    <property type="match status" value="1"/>
</dbReference>